<dbReference type="InterPro" id="IPR036393">
    <property type="entry name" value="AceGlu_kinase-like_sf"/>
</dbReference>
<dbReference type="InterPro" id="IPR005260">
    <property type="entry name" value="Asp_kin_monofn"/>
</dbReference>
<dbReference type="PIRSF" id="PIRSF000726">
    <property type="entry name" value="Asp_kin"/>
    <property type="match status" value="1"/>
</dbReference>
<feature type="domain" description="Aspartate/glutamate/uridylate kinase" evidence="15">
    <location>
        <begin position="3"/>
        <end position="244"/>
    </location>
</feature>
<evidence type="ECO:0000259" key="16">
    <source>
        <dbReference type="Pfam" id="PF13840"/>
    </source>
</evidence>
<dbReference type="PANTHER" id="PTHR21499">
    <property type="entry name" value="ASPARTATE KINASE"/>
    <property type="match status" value="1"/>
</dbReference>
<sequence>MRVIVQKFGGTSVATKERLFVAAQRVVKAKREGYAPVVVVSAPGRKGDPYATDTLISLAKDIDPQVPVEPRELDLLMTCGEIIGIVLMAQAIKVVGGYRTIALTGGQAGIYTDGTFGNARIVRIDPTAIWAALRHDMVPVVAGFQGVTERGDLAGHGHITTLGRGGSDTTAGALAAALGAEACEIYTDVEGVMTADPRIVGAKARVLPSVTYEEVSEMAHLGAKVVHPRCVEIAMAHRIPVWVRKPDSDNPGTVIKERASDLPQKMFRFTGVTHLPYVAHFKVHVAHQDDLPEIETEIYRVLGEAGIPTYFVGKSRQLFEFAIVRENLERVRSLLDGLTIPVTVNRHSRLYLLTLAPGSVGHSERRRMLARLQPRLEVVDAPVEVTTNCAIVSLVVLNTREVPGIMARILEALVDANITVLQVTDAQHSVSCLILEEDMVRAVNVLHDKFELHTGVGQQLRVLAPTA</sequence>
<evidence type="ECO:0000256" key="4">
    <source>
        <dbReference type="ARBA" id="ARBA00010122"/>
    </source>
</evidence>
<feature type="binding site" evidence="12">
    <location>
        <position position="52"/>
    </location>
    <ligand>
        <name>substrate</name>
    </ligand>
</feature>
<dbReference type="AlphaFoldDB" id="A0A2H5XDP3"/>
<dbReference type="GO" id="GO:0005524">
    <property type="term" value="F:ATP binding"/>
    <property type="evidence" value="ECO:0007669"/>
    <property type="project" value="UniProtKB-KW"/>
</dbReference>
<comment type="caution">
    <text evidence="17">The sequence shown here is derived from an EMBL/GenBank/DDBJ whole genome shotgun (WGS) entry which is preliminary data.</text>
</comment>
<keyword evidence="7 12" id="KW-0547">Nucleotide-binding</keyword>
<dbReference type="PROSITE" id="PS00324">
    <property type="entry name" value="ASPARTOKINASE"/>
    <property type="match status" value="1"/>
</dbReference>
<comment type="pathway">
    <text evidence="1 14">Amino-acid biosynthesis; L-lysine biosynthesis via DAP pathway; (S)-tetrahydrodipicolinate from L-aspartate: step 1/4.</text>
</comment>
<evidence type="ECO:0000256" key="14">
    <source>
        <dbReference type="RuleBase" id="RU004249"/>
    </source>
</evidence>
<evidence type="ECO:0000256" key="8">
    <source>
        <dbReference type="ARBA" id="ARBA00022777"/>
    </source>
</evidence>
<keyword evidence="9 12" id="KW-0067">ATP-binding</keyword>
<dbReference type="GO" id="GO:0009088">
    <property type="term" value="P:threonine biosynthetic process"/>
    <property type="evidence" value="ECO:0007669"/>
    <property type="project" value="UniProtKB-UniPathway"/>
</dbReference>
<feature type="binding site" evidence="12">
    <location>
        <begin position="7"/>
        <end position="10"/>
    </location>
    <ligand>
        <name>ATP</name>
        <dbReference type="ChEBI" id="CHEBI:30616"/>
    </ligand>
</feature>
<dbReference type="InterPro" id="IPR027795">
    <property type="entry name" value="CASTOR_ACT_dom"/>
</dbReference>
<feature type="binding site" evidence="12">
    <location>
        <begin position="224"/>
        <end position="225"/>
    </location>
    <ligand>
        <name>ATP</name>
        <dbReference type="ChEBI" id="CHEBI:30616"/>
    </ligand>
</feature>
<evidence type="ECO:0000256" key="9">
    <source>
        <dbReference type="ARBA" id="ARBA00022840"/>
    </source>
</evidence>
<name>A0A2H5XDP3_9BACT</name>
<evidence type="ECO:0000256" key="1">
    <source>
        <dbReference type="ARBA" id="ARBA00004766"/>
    </source>
</evidence>
<dbReference type="InterPro" id="IPR001341">
    <property type="entry name" value="Asp_kinase"/>
</dbReference>
<evidence type="ECO:0000313" key="18">
    <source>
        <dbReference type="Proteomes" id="UP000236173"/>
    </source>
</evidence>
<evidence type="ECO:0000256" key="11">
    <source>
        <dbReference type="ARBA" id="ARBA00047872"/>
    </source>
</evidence>
<comment type="catalytic activity">
    <reaction evidence="11 13">
        <text>L-aspartate + ATP = 4-phospho-L-aspartate + ADP</text>
        <dbReference type="Rhea" id="RHEA:23776"/>
        <dbReference type="ChEBI" id="CHEBI:29991"/>
        <dbReference type="ChEBI" id="CHEBI:30616"/>
        <dbReference type="ChEBI" id="CHEBI:57535"/>
        <dbReference type="ChEBI" id="CHEBI:456216"/>
        <dbReference type="EC" id="2.7.2.4"/>
    </reaction>
</comment>
<dbReference type="NCBIfam" id="TIGR00657">
    <property type="entry name" value="asp_kinases"/>
    <property type="match status" value="1"/>
</dbReference>
<dbReference type="SUPFAM" id="SSF55021">
    <property type="entry name" value="ACT-like"/>
    <property type="match status" value="1"/>
</dbReference>
<proteinExistence type="inferred from homology"/>
<evidence type="ECO:0000256" key="12">
    <source>
        <dbReference type="PIRSR" id="PIRSR000726-1"/>
    </source>
</evidence>
<feature type="binding site" evidence="12">
    <location>
        <position position="81"/>
    </location>
    <ligand>
        <name>substrate</name>
    </ligand>
</feature>
<comment type="pathway">
    <text evidence="3 14">Amino-acid biosynthesis; L-threonine biosynthesis; L-threonine from L-aspartate: step 1/5.</text>
</comment>
<dbReference type="EMBL" id="BEHT01000024">
    <property type="protein sequence ID" value="GBC99308.1"/>
    <property type="molecule type" value="Genomic_DNA"/>
</dbReference>
<dbReference type="Gene3D" id="3.40.1160.10">
    <property type="entry name" value="Acetylglutamate kinase-like"/>
    <property type="match status" value="1"/>
</dbReference>
<accession>A0A2H5XDP3</accession>
<comment type="similarity">
    <text evidence="4 13">Belongs to the aspartokinase family.</text>
</comment>
<organism evidence="17 18">
    <name type="scientific">Candidatus Fervidibacter japonicus</name>
    <dbReference type="NCBI Taxonomy" id="2035412"/>
    <lineage>
        <taxon>Bacteria</taxon>
        <taxon>Candidatus Fervidibacterota</taxon>
        <taxon>Candidatus Fervidibacter</taxon>
    </lineage>
</organism>
<dbReference type="GO" id="GO:0005829">
    <property type="term" value="C:cytosol"/>
    <property type="evidence" value="ECO:0007669"/>
    <property type="project" value="TreeGrafter"/>
</dbReference>
<dbReference type="Proteomes" id="UP000236173">
    <property type="component" value="Unassembled WGS sequence"/>
</dbReference>
<reference evidence="18" key="1">
    <citation type="submission" date="2017-09" db="EMBL/GenBank/DDBJ databases">
        <title>Metaegenomics of thermophilic ammonia-oxidizing enrichment culture.</title>
        <authorList>
            <person name="Kato S."/>
            <person name="Suzuki K."/>
        </authorList>
    </citation>
    <scope>NUCLEOTIDE SEQUENCE [LARGE SCALE GENOMIC DNA]</scope>
</reference>
<dbReference type="InterPro" id="IPR045865">
    <property type="entry name" value="ACT-like_dom_sf"/>
</dbReference>
<dbReference type="UniPathway" id="UPA00050">
    <property type="reaction ID" value="UER00461"/>
</dbReference>
<evidence type="ECO:0000256" key="7">
    <source>
        <dbReference type="ARBA" id="ARBA00022741"/>
    </source>
</evidence>
<evidence type="ECO:0000259" key="15">
    <source>
        <dbReference type="Pfam" id="PF00696"/>
    </source>
</evidence>
<dbReference type="UniPathway" id="UPA00051">
    <property type="reaction ID" value="UER00462"/>
</dbReference>
<keyword evidence="5 14" id="KW-0028">Amino-acid biosynthesis</keyword>
<dbReference type="Gene3D" id="3.30.2130.10">
    <property type="entry name" value="VC0802-like"/>
    <property type="match status" value="1"/>
</dbReference>
<feature type="binding site" evidence="12">
    <location>
        <position position="198"/>
    </location>
    <ligand>
        <name>ATP</name>
        <dbReference type="ChEBI" id="CHEBI:30616"/>
    </ligand>
</feature>
<dbReference type="Pfam" id="PF13840">
    <property type="entry name" value="ACT_7"/>
    <property type="match status" value="1"/>
</dbReference>
<dbReference type="InterPro" id="IPR001048">
    <property type="entry name" value="Asp/Glu/Uridylate_kinase"/>
</dbReference>
<evidence type="ECO:0000313" key="17">
    <source>
        <dbReference type="EMBL" id="GBC99308.1"/>
    </source>
</evidence>
<evidence type="ECO:0000256" key="6">
    <source>
        <dbReference type="ARBA" id="ARBA00022679"/>
    </source>
</evidence>
<evidence type="ECO:0000256" key="13">
    <source>
        <dbReference type="RuleBase" id="RU003448"/>
    </source>
</evidence>
<evidence type="ECO:0000256" key="3">
    <source>
        <dbReference type="ARBA" id="ARBA00005139"/>
    </source>
</evidence>
<keyword evidence="8 13" id="KW-0418">Kinase</keyword>
<keyword evidence="6 13" id="KW-0808">Transferase</keyword>
<keyword evidence="10" id="KW-0457">Lysine biosynthesis</keyword>
<evidence type="ECO:0000256" key="5">
    <source>
        <dbReference type="ARBA" id="ARBA00022605"/>
    </source>
</evidence>
<dbReference type="PANTHER" id="PTHR21499:SF3">
    <property type="entry name" value="ASPARTOKINASE"/>
    <property type="match status" value="1"/>
</dbReference>
<evidence type="ECO:0000256" key="2">
    <source>
        <dbReference type="ARBA" id="ARBA00004986"/>
    </source>
</evidence>
<dbReference type="EC" id="2.7.2.4" evidence="13"/>
<dbReference type="GO" id="GO:0004072">
    <property type="term" value="F:aspartate kinase activity"/>
    <property type="evidence" value="ECO:0007669"/>
    <property type="project" value="UniProtKB-EC"/>
</dbReference>
<protein>
    <recommendedName>
        <fullName evidence="13">Aspartokinase</fullName>
        <ecNumber evidence="13">2.7.2.4</ecNumber>
    </recommendedName>
</protein>
<feature type="binding site" evidence="12">
    <location>
        <begin position="187"/>
        <end position="188"/>
    </location>
    <ligand>
        <name>ATP</name>
        <dbReference type="ChEBI" id="CHEBI:30616"/>
    </ligand>
</feature>
<dbReference type="SUPFAM" id="SSF53633">
    <property type="entry name" value="Carbamate kinase-like"/>
    <property type="match status" value="1"/>
</dbReference>
<gene>
    <name evidence="17" type="primary">ask</name>
    <name evidence="17" type="ORF">HRbin17_01830</name>
</gene>
<dbReference type="Pfam" id="PF00696">
    <property type="entry name" value="AA_kinase"/>
    <property type="match status" value="1"/>
</dbReference>
<feature type="domain" description="CASTOR ACT" evidence="16">
    <location>
        <begin position="385"/>
        <end position="448"/>
    </location>
</feature>
<dbReference type="UniPathway" id="UPA00034">
    <property type="reaction ID" value="UER00015"/>
</dbReference>
<comment type="pathway">
    <text evidence="2 14">Amino-acid biosynthesis; L-methionine biosynthesis via de novo pathway; L-homoserine from L-aspartate: step 1/3.</text>
</comment>
<dbReference type="GO" id="GO:0009090">
    <property type="term" value="P:homoserine biosynthetic process"/>
    <property type="evidence" value="ECO:0007669"/>
    <property type="project" value="TreeGrafter"/>
</dbReference>
<dbReference type="GO" id="GO:0009089">
    <property type="term" value="P:lysine biosynthetic process via diaminopimelate"/>
    <property type="evidence" value="ECO:0007669"/>
    <property type="project" value="UniProtKB-UniPathway"/>
</dbReference>
<evidence type="ECO:0000256" key="10">
    <source>
        <dbReference type="ARBA" id="ARBA00023154"/>
    </source>
</evidence>
<dbReference type="InterPro" id="IPR018042">
    <property type="entry name" value="Aspartate_kinase_CS"/>
</dbReference>